<comment type="caution">
    <text evidence="1">The sequence shown here is derived from an EMBL/GenBank/DDBJ whole genome shotgun (WGS) entry which is preliminary data.</text>
</comment>
<organism evidence="1 2">
    <name type="scientific">Spodoptera exigua</name>
    <name type="common">Beet armyworm</name>
    <name type="synonym">Noctua fulgens</name>
    <dbReference type="NCBI Taxonomy" id="7107"/>
    <lineage>
        <taxon>Eukaryota</taxon>
        <taxon>Metazoa</taxon>
        <taxon>Ecdysozoa</taxon>
        <taxon>Arthropoda</taxon>
        <taxon>Hexapoda</taxon>
        <taxon>Insecta</taxon>
        <taxon>Pterygota</taxon>
        <taxon>Neoptera</taxon>
        <taxon>Endopterygota</taxon>
        <taxon>Lepidoptera</taxon>
        <taxon>Glossata</taxon>
        <taxon>Ditrysia</taxon>
        <taxon>Noctuoidea</taxon>
        <taxon>Noctuidae</taxon>
        <taxon>Amphipyrinae</taxon>
        <taxon>Spodoptera</taxon>
    </lineage>
</organism>
<evidence type="ECO:0000313" key="1">
    <source>
        <dbReference type="EMBL" id="KAH9639332.1"/>
    </source>
</evidence>
<gene>
    <name evidence="1" type="ORF">HF086_012942</name>
</gene>
<dbReference type="Proteomes" id="UP000814243">
    <property type="component" value="Unassembled WGS sequence"/>
</dbReference>
<proteinExistence type="predicted"/>
<evidence type="ECO:0000313" key="2">
    <source>
        <dbReference type="Proteomes" id="UP000814243"/>
    </source>
</evidence>
<reference evidence="1" key="1">
    <citation type="journal article" date="2021" name="G3 (Bethesda)">
        <title>Genome and transcriptome analysis of the beet armyworm Spodoptera exigua reveals targets for pest control. .</title>
        <authorList>
            <person name="Simon S."/>
            <person name="Breeschoten T."/>
            <person name="Jansen H.J."/>
            <person name="Dirks R.P."/>
            <person name="Schranz M.E."/>
            <person name="Ros V.I.D."/>
        </authorList>
    </citation>
    <scope>NUCLEOTIDE SEQUENCE</scope>
    <source>
        <strain evidence="1">TB_SE_WUR_2020</strain>
    </source>
</reference>
<accession>A0A922SI78</accession>
<protein>
    <submittedName>
        <fullName evidence="1">Uncharacterized protein</fullName>
    </submittedName>
</protein>
<sequence length="78" mass="8839">MTNKIEVNNMRNDKDKIRMVYINDAAIHRYIHIIDNPHNGFGPKYSNLHCVVEPHWGFISRNNGSMGDQRGGTGDSGL</sequence>
<dbReference type="AlphaFoldDB" id="A0A922SI78"/>
<dbReference type="EMBL" id="JACEFF010000345">
    <property type="protein sequence ID" value="KAH9639332.1"/>
    <property type="molecule type" value="Genomic_DNA"/>
</dbReference>
<name>A0A922SI78_SPOEX</name>